<dbReference type="PANTHER" id="PTHR42901">
    <property type="entry name" value="ALCOHOL DEHYDROGENASE"/>
    <property type="match status" value="1"/>
</dbReference>
<dbReference type="CDD" id="cd05233">
    <property type="entry name" value="SDR_c"/>
    <property type="match status" value="1"/>
</dbReference>
<evidence type="ECO:0008006" key="5">
    <source>
        <dbReference type="Google" id="ProtNLM"/>
    </source>
</evidence>
<dbReference type="InterPro" id="IPR002347">
    <property type="entry name" value="SDR_fam"/>
</dbReference>
<organism evidence="3 4">
    <name type="scientific">Ruegeria profundi</name>
    <dbReference type="NCBI Taxonomy" id="1685378"/>
    <lineage>
        <taxon>Bacteria</taxon>
        <taxon>Pseudomonadati</taxon>
        <taxon>Pseudomonadota</taxon>
        <taxon>Alphaproteobacteria</taxon>
        <taxon>Rhodobacterales</taxon>
        <taxon>Roseobacteraceae</taxon>
        <taxon>Ruegeria</taxon>
    </lineage>
</organism>
<gene>
    <name evidence="3" type="ORF">AVO44_19980</name>
</gene>
<dbReference type="AlphaFoldDB" id="A0A0X3TFI6"/>
<evidence type="ECO:0000313" key="3">
    <source>
        <dbReference type="EMBL" id="KUJ73841.1"/>
    </source>
</evidence>
<name>A0A0X3TFI6_9RHOB</name>
<evidence type="ECO:0000256" key="1">
    <source>
        <dbReference type="ARBA" id="ARBA00006484"/>
    </source>
</evidence>
<dbReference type="SUPFAM" id="SSF51735">
    <property type="entry name" value="NAD(P)-binding Rossmann-fold domains"/>
    <property type="match status" value="1"/>
</dbReference>
<keyword evidence="4" id="KW-1185">Reference proteome</keyword>
<dbReference type="EMBL" id="LQBP01000017">
    <property type="protein sequence ID" value="KUJ73841.1"/>
    <property type="molecule type" value="Genomic_DNA"/>
</dbReference>
<comment type="caution">
    <text evidence="3">The sequence shown here is derived from an EMBL/GenBank/DDBJ whole genome shotgun (WGS) entry which is preliminary data.</text>
</comment>
<comment type="similarity">
    <text evidence="1">Belongs to the short-chain dehydrogenases/reductases (SDR) family.</text>
</comment>
<protein>
    <recommendedName>
        <fullName evidence="5">Oxidoreductase</fullName>
    </recommendedName>
</protein>
<dbReference type="InterPro" id="IPR036291">
    <property type="entry name" value="NAD(P)-bd_dom_sf"/>
</dbReference>
<evidence type="ECO:0000313" key="4">
    <source>
        <dbReference type="Proteomes" id="UP000053690"/>
    </source>
</evidence>
<dbReference type="PANTHER" id="PTHR42901:SF1">
    <property type="entry name" value="ALCOHOL DEHYDROGENASE"/>
    <property type="match status" value="1"/>
</dbReference>
<accession>A0A0X3TFI6</accession>
<proteinExistence type="inferred from homology"/>
<dbReference type="STRING" id="1685378.AVO44_19980"/>
<reference evidence="4" key="1">
    <citation type="submission" date="2015-12" db="EMBL/GenBank/DDBJ databases">
        <authorList>
            <person name="Zhang G."/>
            <person name="Stingl U."/>
        </authorList>
    </citation>
    <scope>NUCLEOTIDE SEQUENCE [LARGE SCALE GENOMIC DNA]</scope>
    <source>
        <strain evidence="4">ZGT108</strain>
    </source>
</reference>
<keyword evidence="2" id="KW-0560">Oxidoreductase</keyword>
<dbReference type="Proteomes" id="UP000053690">
    <property type="component" value="Unassembled WGS sequence"/>
</dbReference>
<sequence>MNNAAYGIMKPLTAIEHNELTFMFELNVTAPVDLAWQCRPDMKTRGAGWILNIGTGSARVDELPGRDGIPKEASYSMGGYGTTKAAPDRATLALARELQEYGIFVNSMRPTAIVLTSGADFTRMIAKTNPDMLEPVEVMDEGALELCTGRHVGRVIASREIIHYVAGKVHSLDGKTVLGDAFLLGDPKGTTD</sequence>
<dbReference type="Pfam" id="PF00106">
    <property type="entry name" value="adh_short"/>
    <property type="match status" value="1"/>
</dbReference>
<dbReference type="GO" id="GO:0016491">
    <property type="term" value="F:oxidoreductase activity"/>
    <property type="evidence" value="ECO:0007669"/>
    <property type="project" value="UniProtKB-KW"/>
</dbReference>
<evidence type="ECO:0000256" key="2">
    <source>
        <dbReference type="ARBA" id="ARBA00023002"/>
    </source>
</evidence>
<dbReference type="Gene3D" id="3.40.50.720">
    <property type="entry name" value="NAD(P)-binding Rossmann-like Domain"/>
    <property type="match status" value="1"/>
</dbReference>